<comment type="caution">
    <text evidence="11">The sequence shown here is derived from an EMBL/GenBank/DDBJ whole genome shotgun (WGS) entry which is preliminary data.</text>
</comment>
<evidence type="ECO:0000256" key="4">
    <source>
        <dbReference type="PIRSR" id="PIRSR000102-1"/>
    </source>
</evidence>
<dbReference type="FunFam" id="3.90.110.10:FF:000002">
    <property type="entry name" value="Malate dehydrogenase"/>
    <property type="match status" value="1"/>
</dbReference>
<evidence type="ECO:0000313" key="11">
    <source>
        <dbReference type="EMBL" id="CAI8028637.1"/>
    </source>
</evidence>
<evidence type="ECO:0000256" key="3">
    <source>
        <dbReference type="ARBA" id="ARBA00023027"/>
    </source>
</evidence>
<feature type="binding site" evidence="5">
    <location>
        <position position="162"/>
    </location>
    <ligand>
        <name>substrate</name>
    </ligand>
</feature>
<feature type="binding site" evidence="6">
    <location>
        <position position="42"/>
    </location>
    <ligand>
        <name>NAD(+)</name>
        <dbReference type="ChEBI" id="CHEBI:57540"/>
    </ligand>
</feature>
<protein>
    <recommendedName>
        <fullName evidence="8">Malate dehydrogenase</fullName>
        <ecNumber evidence="8">1.1.1.37</ecNumber>
    </recommendedName>
</protein>
<reference evidence="11" key="1">
    <citation type="submission" date="2023-03" db="EMBL/GenBank/DDBJ databases">
        <authorList>
            <person name="Steffen K."/>
            <person name="Cardenas P."/>
        </authorList>
    </citation>
    <scope>NUCLEOTIDE SEQUENCE</scope>
</reference>
<feature type="binding site" evidence="5">
    <location>
        <position position="92"/>
    </location>
    <ligand>
        <name>substrate</name>
    </ligand>
</feature>
<gene>
    <name evidence="11" type="ORF">GBAR_LOCUS16312</name>
</gene>
<dbReference type="GO" id="GO:0006108">
    <property type="term" value="P:malate metabolic process"/>
    <property type="evidence" value="ECO:0007669"/>
    <property type="project" value="InterPro"/>
</dbReference>
<dbReference type="EMBL" id="CASHTH010002352">
    <property type="protein sequence ID" value="CAI8028637.1"/>
    <property type="molecule type" value="Genomic_DNA"/>
</dbReference>
<dbReference type="InterPro" id="IPR001252">
    <property type="entry name" value="Malate_DH_AS"/>
</dbReference>
<dbReference type="Gene3D" id="3.90.110.10">
    <property type="entry name" value="Lactate dehydrogenase/glycoside hydrolase, family 4, C-terminal"/>
    <property type="match status" value="1"/>
</dbReference>
<dbReference type="SUPFAM" id="SSF56327">
    <property type="entry name" value="LDH C-terminal domain-like"/>
    <property type="match status" value="1"/>
</dbReference>
<dbReference type="Proteomes" id="UP001174909">
    <property type="component" value="Unassembled WGS sequence"/>
</dbReference>
<evidence type="ECO:0000256" key="5">
    <source>
        <dbReference type="PIRSR" id="PIRSR000102-2"/>
    </source>
</evidence>
<dbReference type="EC" id="1.1.1.37" evidence="8"/>
<keyword evidence="3 6" id="KW-0520">NAD</keyword>
<dbReference type="InterPro" id="IPR015955">
    <property type="entry name" value="Lactate_DH/Glyco_Ohase_4_C"/>
</dbReference>
<proteinExistence type="inferred from homology"/>
<accession>A0AA35SGT2</accession>
<feature type="binding site" evidence="5">
    <location>
        <position position="131"/>
    </location>
    <ligand>
        <name>substrate</name>
    </ligand>
</feature>
<dbReference type="InterPro" id="IPR022383">
    <property type="entry name" value="Lactate/malate_DH_C"/>
</dbReference>
<evidence type="ECO:0000256" key="7">
    <source>
        <dbReference type="RuleBase" id="RU003369"/>
    </source>
</evidence>
<organism evidence="11 12">
    <name type="scientific">Geodia barretti</name>
    <name type="common">Barrett's horny sponge</name>
    <dbReference type="NCBI Taxonomy" id="519541"/>
    <lineage>
        <taxon>Eukaryota</taxon>
        <taxon>Metazoa</taxon>
        <taxon>Porifera</taxon>
        <taxon>Demospongiae</taxon>
        <taxon>Heteroscleromorpha</taxon>
        <taxon>Tetractinellida</taxon>
        <taxon>Astrophorina</taxon>
        <taxon>Geodiidae</taxon>
        <taxon>Geodia</taxon>
    </lineage>
</organism>
<dbReference type="GO" id="GO:0006099">
    <property type="term" value="P:tricarboxylic acid cycle"/>
    <property type="evidence" value="ECO:0007669"/>
    <property type="project" value="UniProtKB-KW"/>
</dbReference>
<dbReference type="PROSITE" id="PS00068">
    <property type="entry name" value="MDH"/>
    <property type="match status" value="1"/>
</dbReference>
<dbReference type="FunFam" id="3.40.50.720:FF:000010">
    <property type="entry name" value="Malate dehydrogenase"/>
    <property type="match status" value="1"/>
</dbReference>
<evidence type="ECO:0000313" key="12">
    <source>
        <dbReference type="Proteomes" id="UP001174909"/>
    </source>
</evidence>
<keyword evidence="8" id="KW-0816">Tricarboxylic acid cycle</keyword>
<dbReference type="AlphaFoldDB" id="A0AA35SGT2"/>
<dbReference type="InterPro" id="IPR036291">
    <property type="entry name" value="NAD(P)-bd_dom_sf"/>
</dbReference>
<evidence type="ECO:0000259" key="9">
    <source>
        <dbReference type="Pfam" id="PF00056"/>
    </source>
</evidence>
<comment type="catalytic activity">
    <reaction evidence="8">
        <text>(S)-malate + NAD(+) = oxaloacetate + NADH + H(+)</text>
        <dbReference type="Rhea" id="RHEA:21432"/>
        <dbReference type="ChEBI" id="CHEBI:15378"/>
        <dbReference type="ChEBI" id="CHEBI:15589"/>
        <dbReference type="ChEBI" id="CHEBI:16452"/>
        <dbReference type="ChEBI" id="CHEBI:57540"/>
        <dbReference type="ChEBI" id="CHEBI:57945"/>
        <dbReference type="EC" id="1.1.1.37"/>
    </reaction>
</comment>
<dbReference type="Pfam" id="PF00056">
    <property type="entry name" value="Ldh_1_N"/>
    <property type="match status" value="1"/>
</dbReference>
<feature type="domain" description="Lactate/malate dehydrogenase N-terminal" evidence="9">
    <location>
        <begin position="6"/>
        <end position="152"/>
    </location>
</feature>
<evidence type="ECO:0000256" key="8">
    <source>
        <dbReference type="RuleBase" id="RU003405"/>
    </source>
</evidence>
<dbReference type="InterPro" id="IPR010945">
    <property type="entry name" value="Malate_DH_type2"/>
</dbReference>
<dbReference type="PANTHER" id="PTHR23382">
    <property type="entry name" value="MALATE DEHYDROGENASE"/>
    <property type="match status" value="1"/>
</dbReference>
<keyword evidence="12" id="KW-1185">Reference proteome</keyword>
<name>A0AA35SGT2_GEOBA</name>
<evidence type="ECO:0000256" key="2">
    <source>
        <dbReference type="ARBA" id="ARBA00023002"/>
    </source>
</evidence>
<dbReference type="SUPFAM" id="SSF51735">
    <property type="entry name" value="NAD(P)-binding Rossmann-fold domains"/>
    <property type="match status" value="1"/>
</dbReference>
<feature type="binding site" evidence="6">
    <location>
        <begin position="129"/>
        <end position="131"/>
    </location>
    <ligand>
        <name>NAD(+)</name>
        <dbReference type="ChEBI" id="CHEBI:57540"/>
    </ligand>
</feature>
<dbReference type="NCBIfam" id="TIGR01758">
    <property type="entry name" value="MDH_euk_cyt"/>
    <property type="match status" value="1"/>
</dbReference>
<dbReference type="InterPro" id="IPR001236">
    <property type="entry name" value="Lactate/malate_DH_N"/>
</dbReference>
<comment type="similarity">
    <text evidence="1">Belongs to the LDH/MDH superfamily. MDH type 2 family.</text>
</comment>
<evidence type="ECO:0000256" key="1">
    <source>
        <dbReference type="ARBA" id="ARBA00009613"/>
    </source>
</evidence>
<dbReference type="NCBIfam" id="TIGR01759">
    <property type="entry name" value="MalateDH-SF1"/>
    <property type="match status" value="1"/>
</dbReference>
<evidence type="ECO:0000256" key="6">
    <source>
        <dbReference type="PIRSR" id="PIRSR000102-3"/>
    </source>
</evidence>
<dbReference type="PIRSF" id="PIRSF000102">
    <property type="entry name" value="Lac_mal_DH"/>
    <property type="match status" value="1"/>
</dbReference>
<feature type="binding site" evidence="5">
    <location>
        <position position="98"/>
    </location>
    <ligand>
        <name>substrate</name>
    </ligand>
</feature>
<dbReference type="InterPro" id="IPR011274">
    <property type="entry name" value="Malate_DH_NAD-dep_euk"/>
</dbReference>
<dbReference type="Gene3D" id="3.40.50.720">
    <property type="entry name" value="NAD(P)-binding Rossmann-like Domain"/>
    <property type="match status" value="1"/>
</dbReference>
<dbReference type="Pfam" id="PF02866">
    <property type="entry name" value="Ldh_1_C"/>
    <property type="match status" value="1"/>
</dbReference>
<evidence type="ECO:0000259" key="10">
    <source>
        <dbReference type="Pfam" id="PF02866"/>
    </source>
</evidence>
<dbReference type="NCBIfam" id="NF003916">
    <property type="entry name" value="PRK05442.1"/>
    <property type="match status" value="1"/>
</dbReference>
<sequence>MATPLKVCVTGAAGQIAYSLLYQIGHGDVFGKEQPLILTLLDITPMMNALHGVVMELHDCAMTLVKEIVPTDSEEEAFRDIDVAFLVGSMPRREGMLRKDLLTANAKIFRSQGLSLDKFAKKTVKVVVVGNPANTNAMICSHFAPSIPKENFTALTRLDHNRAKAQIATRIGVRSDAVKNVVIWGNHSSTQFPDVSHATVEVEGKTLPVYEAVKDDAWIEGDFITTVQGRGAAVLKARKLSSAMSASKAVCDHVRDWWFGAPQDEWVSMAVMSDGSYGMPEGVVYSFPVRVSADCKWAIVKDLPISDFAREKMEKTAKELEEEKKTALEFLASNSS</sequence>
<dbReference type="GO" id="GO:0030060">
    <property type="term" value="F:L-malate dehydrogenase (NAD+) activity"/>
    <property type="evidence" value="ECO:0007669"/>
    <property type="project" value="UniProtKB-EC"/>
</dbReference>
<dbReference type="CDD" id="cd01336">
    <property type="entry name" value="MDH_cytoplasmic_cytosolic"/>
    <property type="match status" value="1"/>
</dbReference>
<feature type="active site" description="Proton acceptor" evidence="4">
    <location>
        <position position="187"/>
    </location>
</feature>
<feature type="domain" description="Lactate/malate dehydrogenase C-terminal" evidence="10">
    <location>
        <begin position="156"/>
        <end position="330"/>
    </location>
</feature>
<keyword evidence="2 7" id="KW-0560">Oxidoreductase</keyword>
<dbReference type="InterPro" id="IPR001557">
    <property type="entry name" value="L-lactate/malate_DH"/>
</dbReference>
<feature type="binding site" evidence="6">
    <location>
        <position position="105"/>
    </location>
    <ligand>
        <name>NAD(+)</name>
        <dbReference type="ChEBI" id="CHEBI:57540"/>
    </ligand>
</feature>